<sequence length="173" mass="19473">MVEVLCVDTAIPNELIAGINDESRLTFFTPVLLSKEAFAQVNHQGNTVLHILFASPLAAYPPFNYVRSLLLFERNESLSKALAVRNQQQLTAIEMFFSHRKDLTALPNHELGALLALVEVERKLQITPLKANLPMIVKHLRKQHKATWTGAEQCHIMLASYYQCPLALVLSIK</sequence>
<evidence type="ECO:0000313" key="2">
    <source>
        <dbReference type="Proteomes" id="UP001595453"/>
    </source>
</evidence>
<accession>A0ABV7CI86</accession>
<reference evidence="2" key="1">
    <citation type="journal article" date="2019" name="Int. J. Syst. Evol. Microbiol.">
        <title>The Global Catalogue of Microorganisms (GCM) 10K type strain sequencing project: providing services to taxonomists for standard genome sequencing and annotation.</title>
        <authorList>
            <consortium name="The Broad Institute Genomics Platform"/>
            <consortium name="The Broad Institute Genome Sequencing Center for Infectious Disease"/>
            <person name="Wu L."/>
            <person name="Ma J."/>
        </authorList>
    </citation>
    <scope>NUCLEOTIDE SEQUENCE [LARGE SCALE GENOMIC DNA]</scope>
    <source>
        <strain evidence="2">KCTC 42730</strain>
    </source>
</reference>
<dbReference type="Proteomes" id="UP001595453">
    <property type="component" value="Unassembled WGS sequence"/>
</dbReference>
<keyword evidence="2" id="KW-1185">Reference proteome</keyword>
<dbReference type="RefSeq" id="WP_377122533.1">
    <property type="nucleotide sequence ID" value="NZ_JBHRSD010000011.1"/>
</dbReference>
<protein>
    <recommendedName>
        <fullName evidence="3">DUF4123 domain-containing protein</fullName>
    </recommendedName>
</protein>
<comment type="caution">
    <text evidence="1">The sequence shown here is derived from an EMBL/GenBank/DDBJ whole genome shotgun (WGS) entry which is preliminary data.</text>
</comment>
<proteinExistence type="predicted"/>
<organism evidence="1 2">
    <name type="scientific">Pseudoalteromonas fenneropenaei</name>
    <dbReference type="NCBI Taxonomy" id="1737459"/>
    <lineage>
        <taxon>Bacteria</taxon>
        <taxon>Pseudomonadati</taxon>
        <taxon>Pseudomonadota</taxon>
        <taxon>Gammaproteobacteria</taxon>
        <taxon>Alteromonadales</taxon>
        <taxon>Pseudoalteromonadaceae</taxon>
        <taxon>Pseudoalteromonas</taxon>
    </lineage>
</organism>
<evidence type="ECO:0008006" key="3">
    <source>
        <dbReference type="Google" id="ProtNLM"/>
    </source>
</evidence>
<evidence type="ECO:0000313" key="1">
    <source>
        <dbReference type="EMBL" id="MFC3032271.1"/>
    </source>
</evidence>
<gene>
    <name evidence="1" type="ORF">ACFOEE_07060</name>
</gene>
<dbReference type="EMBL" id="JBHRSD010000011">
    <property type="protein sequence ID" value="MFC3032271.1"/>
    <property type="molecule type" value="Genomic_DNA"/>
</dbReference>
<name>A0ABV7CI86_9GAMM</name>